<dbReference type="Pfam" id="PF09719">
    <property type="entry name" value="C_GCAxxG_C_C"/>
    <property type="match status" value="1"/>
</dbReference>
<protein>
    <recommendedName>
        <fullName evidence="2">C_GCAxxG_C_C family protein</fullName>
    </recommendedName>
</protein>
<dbReference type="EMBL" id="MT631529">
    <property type="protein sequence ID" value="QNO53034.1"/>
    <property type="molecule type" value="Genomic_DNA"/>
</dbReference>
<gene>
    <name evidence="1" type="ORF">GKHFHOKN_00010</name>
</gene>
<accession>A0A7G9YYF0</accession>
<dbReference type="AlphaFoldDB" id="A0A7G9YYF0"/>
<name>A0A7G9YYF0_9EURY</name>
<evidence type="ECO:0008006" key="2">
    <source>
        <dbReference type="Google" id="ProtNLM"/>
    </source>
</evidence>
<reference evidence="1" key="1">
    <citation type="submission" date="2020-06" db="EMBL/GenBank/DDBJ databases">
        <title>Unique genomic features of the anaerobic methanotrophic archaea.</title>
        <authorList>
            <person name="Chadwick G.L."/>
            <person name="Skennerton C.T."/>
            <person name="Laso-Perez R."/>
            <person name="Leu A.O."/>
            <person name="Speth D.R."/>
            <person name="Yu H."/>
            <person name="Morgan-Lang C."/>
            <person name="Hatzenpichler R."/>
            <person name="Goudeau D."/>
            <person name="Malmstrom R."/>
            <person name="Brazelton W.J."/>
            <person name="Woyke T."/>
            <person name="Hallam S.J."/>
            <person name="Tyson G.W."/>
            <person name="Wegener G."/>
            <person name="Boetius A."/>
            <person name="Orphan V."/>
        </authorList>
    </citation>
    <scope>NUCLEOTIDE SEQUENCE</scope>
</reference>
<evidence type="ECO:0000313" key="1">
    <source>
        <dbReference type="EMBL" id="QNO53034.1"/>
    </source>
</evidence>
<sequence>MTEKSEIDREVLDDAYRRGSDYLMRYACAPGVFAAVMDTLGYEDDPAVNDVWKATVGLIGGTGNMAIGTCGAMAGAAMAISYSFGLKKGEPEDMMKMLNVTSVVAEVGKKMQEKYGHIQCQEVQFHLLGKSYRFTNPEAMQEFMTLSSEDPACKEVTGDIARWTVMKILEHNPDFSKRK</sequence>
<dbReference type="InterPro" id="IPR010181">
    <property type="entry name" value="CGCAxxGCC_motif"/>
</dbReference>
<proteinExistence type="predicted"/>
<organism evidence="1">
    <name type="scientific">Candidatus Methanophagaceae archaeon ANME-1 ERB6</name>
    <dbReference type="NCBI Taxonomy" id="2759912"/>
    <lineage>
        <taxon>Archaea</taxon>
        <taxon>Methanobacteriati</taxon>
        <taxon>Methanobacteriota</taxon>
        <taxon>Stenosarchaea group</taxon>
        <taxon>Methanomicrobia</taxon>
        <taxon>Candidatus Methanophagales</taxon>
        <taxon>Candidatus Methanophagaceae</taxon>
    </lineage>
</organism>